<dbReference type="Pfam" id="PF00867">
    <property type="entry name" value="XPG_I"/>
    <property type="match status" value="1"/>
</dbReference>
<dbReference type="InterPro" id="IPR008918">
    <property type="entry name" value="HhH2"/>
</dbReference>
<dbReference type="Gene3D" id="1.10.150.20">
    <property type="entry name" value="5' to 3' exonuclease, C-terminal subdomain"/>
    <property type="match status" value="1"/>
</dbReference>
<evidence type="ECO:0000256" key="1">
    <source>
        <dbReference type="ARBA" id="ARBA00022723"/>
    </source>
</evidence>
<evidence type="ECO:0000256" key="2">
    <source>
        <dbReference type="ARBA" id="ARBA00022759"/>
    </source>
</evidence>
<evidence type="ECO:0000256" key="3">
    <source>
        <dbReference type="ARBA" id="ARBA00022842"/>
    </source>
</evidence>
<dbReference type="AlphaFoldDB" id="A0A0F9FMG1"/>
<dbReference type="GO" id="GO:0017108">
    <property type="term" value="F:5'-flap endonuclease activity"/>
    <property type="evidence" value="ECO:0007669"/>
    <property type="project" value="TreeGrafter"/>
</dbReference>
<dbReference type="SUPFAM" id="SSF47807">
    <property type="entry name" value="5' to 3' exonuclease, C-terminal subdomain"/>
    <property type="match status" value="1"/>
</dbReference>
<keyword evidence="2" id="KW-0378">Hydrolase</keyword>
<dbReference type="PANTHER" id="PTHR11081:SF9">
    <property type="entry name" value="FLAP ENDONUCLEASE 1"/>
    <property type="match status" value="1"/>
</dbReference>
<evidence type="ECO:0000313" key="5">
    <source>
        <dbReference type="EMBL" id="KKL58475.1"/>
    </source>
</evidence>
<evidence type="ECO:0000259" key="4">
    <source>
        <dbReference type="SMART" id="SM00484"/>
    </source>
</evidence>
<proteinExistence type="predicted"/>
<keyword evidence="1" id="KW-0479">Metal-binding</keyword>
<accession>A0A0F9FMG1</accession>
<dbReference type="GO" id="GO:0046872">
    <property type="term" value="F:metal ion binding"/>
    <property type="evidence" value="ECO:0007669"/>
    <property type="project" value="UniProtKB-KW"/>
</dbReference>
<dbReference type="InterPro" id="IPR006086">
    <property type="entry name" value="XPG-I_dom"/>
</dbReference>
<dbReference type="SMART" id="SM00279">
    <property type="entry name" value="HhH2"/>
    <property type="match status" value="1"/>
</dbReference>
<name>A0A0F9FMG1_9ZZZZ</name>
<gene>
    <name evidence="5" type="ORF">LCGC14_2225000</name>
</gene>
<dbReference type="PANTHER" id="PTHR11081">
    <property type="entry name" value="FLAP ENDONUCLEASE FAMILY MEMBER"/>
    <property type="match status" value="1"/>
</dbReference>
<feature type="domain" description="XPG-I" evidence="4">
    <location>
        <begin position="144"/>
        <end position="225"/>
    </location>
</feature>
<keyword evidence="2" id="KW-0255">Endonuclease</keyword>
<dbReference type="InterPro" id="IPR036279">
    <property type="entry name" value="5-3_exonuclease_C_sf"/>
</dbReference>
<dbReference type="GO" id="GO:0003677">
    <property type="term" value="F:DNA binding"/>
    <property type="evidence" value="ECO:0007669"/>
    <property type="project" value="InterPro"/>
</dbReference>
<dbReference type="SUPFAM" id="SSF88723">
    <property type="entry name" value="PIN domain-like"/>
    <property type="match status" value="1"/>
</dbReference>
<sequence length="365" mass="42141">MGVKLQNIINREIIGYPQLAGNIIAVDAPNIVMALFNFARKNPDGTNAELILDRTQRPISHLYGLLYRLNFYYSKKIFPIFCFDGRDSELKRLITKDQLKDFRFTQNWYESALKSGNREKAKEIALSKEYLWQNIMLESKQLLGALGVPYIESPASAESQCAYLVKQGIATHSNSQDFDSLLFGCPSLLQNLSKSLRRKVQGKWTYNKVTPFHTNLSKNLKRLKINQFQLVDMGLLIGTDYFPGIKGIGPKKALIYIKKHLQVESIIREEKKLFDFSKLTSDIIKKVRKIFLFPEVNKSVSDFYWNLPNSAHIFSLVCGSHHLNRERVEKNVDKLILSYQKCKRHHQTMKKQPSSVQLTLDTMMK</sequence>
<reference evidence="5" key="1">
    <citation type="journal article" date="2015" name="Nature">
        <title>Complex archaea that bridge the gap between prokaryotes and eukaryotes.</title>
        <authorList>
            <person name="Spang A."/>
            <person name="Saw J.H."/>
            <person name="Jorgensen S.L."/>
            <person name="Zaremba-Niedzwiedzka K."/>
            <person name="Martijn J."/>
            <person name="Lind A.E."/>
            <person name="van Eijk R."/>
            <person name="Schleper C."/>
            <person name="Guy L."/>
            <person name="Ettema T.J."/>
        </authorList>
    </citation>
    <scope>NUCLEOTIDE SEQUENCE</scope>
</reference>
<keyword evidence="3" id="KW-0460">Magnesium</keyword>
<organism evidence="5">
    <name type="scientific">marine sediment metagenome</name>
    <dbReference type="NCBI Taxonomy" id="412755"/>
    <lineage>
        <taxon>unclassified sequences</taxon>
        <taxon>metagenomes</taxon>
        <taxon>ecological metagenomes</taxon>
    </lineage>
</organism>
<dbReference type="EMBL" id="LAZR01029812">
    <property type="protein sequence ID" value="KKL58475.1"/>
    <property type="molecule type" value="Genomic_DNA"/>
</dbReference>
<dbReference type="InterPro" id="IPR006084">
    <property type="entry name" value="XPG/Rad2"/>
</dbReference>
<dbReference type="PRINTS" id="PR00853">
    <property type="entry name" value="XPGRADSUPER"/>
</dbReference>
<keyword evidence="2" id="KW-0540">Nuclease</keyword>
<protein>
    <recommendedName>
        <fullName evidence="4">XPG-I domain-containing protein</fullName>
    </recommendedName>
</protein>
<dbReference type="SMART" id="SM00484">
    <property type="entry name" value="XPGI"/>
    <property type="match status" value="1"/>
</dbReference>
<dbReference type="InterPro" id="IPR029060">
    <property type="entry name" value="PIN-like_dom_sf"/>
</dbReference>
<comment type="caution">
    <text evidence="5">The sequence shown here is derived from an EMBL/GenBank/DDBJ whole genome shotgun (WGS) entry which is preliminary data.</text>
</comment>
<dbReference type="Gene3D" id="3.40.50.1010">
    <property type="entry name" value="5'-nuclease"/>
    <property type="match status" value="1"/>
</dbReference>